<accession>A0AAJ1WTA5</accession>
<dbReference type="SUPFAM" id="SSF53474">
    <property type="entry name" value="alpha/beta-Hydrolases"/>
    <property type="match status" value="1"/>
</dbReference>
<dbReference type="InterPro" id="IPR029058">
    <property type="entry name" value="AB_hydrolase_fold"/>
</dbReference>
<dbReference type="RefSeq" id="WP_230365782.1">
    <property type="nucleotide sequence ID" value="NZ_JAJALK010000003.1"/>
</dbReference>
<evidence type="ECO:0000313" key="3">
    <source>
        <dbReference type="Proteomes" id="UP001223420"/>
    </source>
</evidence>
<dbReference type="AlphaFoldDB" id="A0AAJ1WTA5"/>
<organism evidence="2 3">
    <name type="scientific">Methylobacterium brachiatum</name>
    <dbReference type="NCBI Taxonomy" id="269660"/>
    <lineage>
        <taxon>Bacteria</taxon>
        <taxon>Pseudomonadati</taxon>
        <taxon>Pseudomonadota</taxon>
        <taxon>Alphaproteobacteria</taxon>
        <taxon>Hyphomicrobiales</taxon>
        <taxon>Methylobacteriaceae</taxon>
        <taxon>Methylobacterium</taxon>
    </lineage>
</organism>
<evidence type="ECO:0000313" key="2">
    <source>
        <dbReference type="EMBL" id="MDQ0542459.1"/>
    </source>
</evidence>
<dbReference type="InterPro" id="IPR022742">
    <property type="entry name" value="Hydrolase_4"/>
</dbReference>
<gene>
    <name evidence="2" type="ORF">QO001_001377</name>
</gene>
<proteinExistence type="predicted"/>
<evidence type="ECO:0000259" key="1">
    <source>
        <dbReference type="Pfam" id="PF12146"/>
    </source>
</evidence>
<protein>
    <submittedName>
        <fullName evidence="2">Fermentation-respiration switch protein FrsA (DUF1100 family)</fullName>
    </submittedName>
</protein>
<reference evidence="2" key="1">
    <citation type="submission" date="2023-07" db="EMBL/GenBank/DDBJ databases">
        <title>Genomic Encyclopedia of Type Strains, Phase IV (KMG-IV): sequencing the most valuable type-strain genomes for metagenomic binning, comparative biology and taxonomic classification.</title>
        <authorList>
            <person name="Goeker M."/>
        </authorList>
    </citation>
    <scope>NUCLEOTIDE SEQUENCE</scope>
    <source>
        <strain evidence="2">DSM 19569</strain>
    </source>
</reference>
<dbReference type="Gene3D" id="3.40.50.1820">
    <property type="entry name" value="alpha/beta hydrolase"/>
    <property type="match status" value="1"/>
</dbReference>
<dbReference type="PANTHER" id="PTHR12277:SF81">
    <property type="entry name" value="PROTEIN ABHD13"/>
    <property type="match status" value="1"/>
</dbReference>
<dbReference type="Proteomes" id="UP001223420">
    <property type="component" value="Unassembled WGS sequence"/>
</dbReference>
<dbReference type="Pfam" id="PF12146">
    <property type="entry name" value="Hydrolase_4"/>
    <property type="match status" value="1"/>
</dbReference>
<name>A0AAJ1WTA5_9HYPH</name>
<dbReference type="EMBL" id="JAUSWL010000002">
    <property type="protein sequence ID" value="MDQ0542459.1"/>
    <property type="molecule type" value="Genomic_DNA"/>
</dbReference>
<feature type="domain" description="Serine aminopeptidase S33" evidence="1">
    <location>
        <begin position="75"/>
        <end position="183"/>
    </location>
</feature>
<dbReference type="PANTHER" id="PTHR12277">
    <property type="entry name" value="ALPHA/BETA HYDROLASE DOMAIN-CONTAINING PROTEIN"/>
    <property type="match status" value="1"/>
</dbReference>
<sequence length="279" mass="29320">MRILLLLLAVVALIYLAALIALAVFQRRLIYPGAAWKGEPAIGRFTPPGTEPITLTTEDGERLFALWRAPRPGCGVIVSFHGNGSRPEPHAARFAADPWRAAGWGLLAPAYRGYPGSTGTPTEDGLIRDGAAAIAAVQERAPGAPILLHGHSLGAAVAVALAGRIASIGLYLEAPFDSLAHAVRLHVPLAPSWLLRDTYRSDLRIRGGTEPVLIVQGTDDPVVPAKLARALAEAAGPRARFALVPGDHVSIFGVRDREAEVAFRGRVGTACCPADGAVP</sequence>
<comment type="caution">
    <text evidence="2">The sequence shown here is derived from an EMBL/GenBank/DDBJ whole genome shotgun (WGS) entry which is preliminary data.</text>
</comment>